<evidence type="ECO:0000256" key="12">
    <source>
        <dbReference type="NCBIfam" id="TIGR00465"/>
    </source>
</evidence>
<dbReference type="Gene3D" id="6.10.240.10">
    <property type="match status" value="1"/>
</dbReference>
<keyword evidence="6 13" id="KW-0028">Amino-acid biosynthesis</keyword>
<evidence type="ECO:0000313" key="16">
    <source>
        <dbReference type="EMBL" id="GAA3885865.1"/>
    </source>
</evidence>
<evidence type="ECO:0000256" key="2">
    <source>
        <dbReference type="ARBA" id="ARBA00002172"/>
    </source>
</evidence>
<reference evidence="17" key="1">
    <citation type="journal article" date="2019" name="Int. J. Syst. Evol. Microbiol.">
        <title>The Global Catalogue of Microorganisms (GCM) 10K type strain sequencing project: providing services to taxonomists for standard genome sequencing and annotation.</title>
        <authorList>
            <consortium name="The Broad Institute Genomics Platform"/>
            <consortium name="The Broad Institute Genome Sequencing Center for Infectious Disease"/>
            <person name="Wu L."/>
            <person name="Ma J."/>
        </authorList>
    </citation>
    <scope>NUCLEOTIDE SEQUENCE [LARGE SCALE GENOMIC DNA]</scope>
    <source>
        <strain evidence="17">JCM 17543</strain>
    </source>
</reference>
<dbReference type="PROSITE" id="PS51850">
    <property type="entry name" value="KARI_N"/>
    <property type="match status" value="1"/>
</dbReference>
<evidence type="ECO:0000256" key="4">
    <source>
        <dbReference type="ARBA" id="ARBA00004885"/>
    </source>
</evidence>
<feature type="domain" description="KARI C-terminal knotted" evidence="15">
    <location>
        <begin position="181"/>
        <end position="326"/>
    </location>
</feature>
<dbReference type="PROSITE" id="PS51851">
    <property type="entry name" value="KARI_C"/>
    <property type="match status" value="1"/>
</dbReference>
<comment type="pathway">
    <text evidence="3">Amino-acid biosynthesis; L-valine biosynthesis; L-valine from pyruvate: step 2/4.</text>
</comment>
<comment type="similarity">
    <text evidence="5 13">Belongs to the ketol-acid reductoisomerase family.</text>
</comment>
<evidence type="ECO:0000256" key="7">
    <source>
        <dbReference type="ARBA" id="ARBA00022723"/>
    </source>
</evidence>
<feature type="binding site" evidence="13">
    <location>
        <position position="189"/>
    </location>
    <ligand>
        <name>Mg(2+)</name>
        <dbReference type="ChEBI" id="CHEBI:18420"/>
        <label>2</label>
    </ligand>
</feature>
<dbReference type="SUPFAM" id="SSF48179">
    <property type="entry name" value="6-phosphogluconate dehydrogenase C-terminal domain-like"/>
    <property type="match status" value="1"/>
</dbReference>
<dbReference type="Pfam" id="PF07991">
    <property type="entry name" value="KARI_N"/>
    <property type="match status" value="1"/>
</dbReference>
<comment type="cofactor">
    <cofactor evidence="1">
        <name>Mg(2+)</name>
        <dbReference type="ChEBI" id="CHEBI:18420"/>
    </cofactor>
</comment>
<comment type="function">
    <text evidence="2">Involved in the biosynthesis of branched-chain amino acids (BCAA). Catalyzes an alkyl-migration followed by a ketol-acid reduction of (S)-2-acetolactate (S2AL) to yield (R)-2,3-dihydroxy-isovalerate. In the isomerase reaction, S2AL is rearranged via a Mg-dependent methyl migration to produce 3-hydroxy-3-methyl-2-ketobutyrate (HMKB). In the reductase reaction, this 2-ketoacid undergoes a metal-dependent reduction by NADPH to yield (R)-2,3-dihydroxy-isovalerate.</text>
</comment>
<evidence type="ECO:0000256" key="3">
    <source>
        <dbReference type="ARBA" id="ARBA00004864"/>
    </source>
</evidence>
<dbReference type="PIRSF" id="PIRSF000116">
    <property type="entry name" value="IlvC_gammaproteo"/>
    <property type="match status" value="1"/>
</dbReference>
<sequence>MEMLRDADIDLTPLVGKRVAILGYGNQGRAQALNLHDSGIDVVVGLRGGSGSSFEVEAAGLEAALIEDAVADADVVMILAPDEIHDSLYAEIEPRLRHGTAVGFSHGLSVRFGFVRSRPDLDVFLIAPKGPGTALRSLYQQGKGMIALWAVDQDASGNAAGIALAYGRAIGCGRAGLIHSSFAEEAEADLFNEQAVVWGAVPEILSAGFETLVAGGISPEVAYLECIGELKLIAELIEARGIAGMREVISNTAELGAFLGGKRIVDDAIRARMSEILAEVRAGRFAGELKDEEKSGYARLEAARSKARLTQIEETFRRLQSVADQSAG</sequence>
<name>A0ABP7KRZ9_9SPHN</name>
<dbReference type="NCBIfam" id="NF004017">
    <property type="entry name" value="PRK05479.1"/>
    <property type="match status" value="1"/>
</dbReference>
<feature type="binding site" evidence="13">
    <location>
        <position position="189"/>
    </location>
    <ligand>
        <name>Mg(2+)</name>
        <dbReference type="ChEBI" id="CHEBI:18420"/>
        <label>1</label>
    </ligand>
</feature>
<comment type="catalytic activity">
    <reaction evidence="11">
        <text>(2R)-2,3-dihydroxy-3-methylbutanoate + NADP(+) = (2S)-2-acetolactate + NADPH + H(+)</text>
        <dbReference type="Rhea" id="RHEA:22068"/>
        <dbReference type="ChEBI" id="CHEBI:15378"/>
        <dbReference type="ChEBI" id="CHEBI:49072"/>
        <dbReference type="ChEBI" id="CHEBI:57783"/>
        <dbReference type="ChEBI" id="CHEBI:58349"/>
        <dbReference type="ChEBI" id="CHEBI:58476"/>
        <dbReference type="EC" id="1.1.1.86"/>
    </reaction>
</comment>
<feature type="binding site" evidence="13">
    <location>
        <position position="225"/>
    </location>
    <ligand>
        <name>Mg(2+)</name>
        <dbReference type="ChEBI" id="CHEBI:18420"/>
        <label>2</label>
    </ligand>
</feature>
<evidence type="ECO:0000256" key="11">
    <source>
        <dbReference type="ARBA" id="ARBA00049021"/>
    </source>
</evidence>
<accession>A0ABP7KRZ9</accession>
<dbReference type="RefSeq" id="WP_344697752.1">
    <property type="nucleotide sequence ID" value="NZ_BAABBM010000001.1"/>
</dbReference>
<evidence type="ECO:0000256" key="9">
    <source>
        <dbReference type="ARBA" id="ARBA00023002"/>
    </source>
</evidence>
<comment type="pathway">
    <text evidence="4">Amino-acid biosynthesis; L-isoleucine biosynthesis; L-isoleucine from 2-oxobutanoate: step 2/4.</text>
</comment>
<dbReference type="PANTHER" id="PTHR21371:SF1">
    <property type="entry name" value="KETOL-ACID REDUCTOISOMERASE, MITOCHONDRIAL"/>
    <property type="match status" value="1"/>
</dbReference>
<protein>
    <recommendedName>
        <fullName evidence="12">Ketol-acid reductoisomerase</fullName>
        <ecNumber evidence="12">1.1.1.86</ecNumber>
    </recommendedName>
</protein>
<keyword evidence="9 13" id="KW-0560">Oxidoreductase</keyword>
<feature type="domain" description="KARI N-terminal Rossmann" evidence="14">
    <location>
        <begin position="1"/>
        <end position="180"/>
    </location>
</feature>
<dbReference type="PANTHER" id="PTHR21371">
    <property type="entry name" value="KETOL-ACID REDUCTOISOMERASE, MITOCHONDRIAL"/>
    <property type="match status" value="1"/>
</dbReference>
<dbReference type="NCBIfam" id="TIGR00465">
    <property type="entry name" value="ilvC"/>
    <property type="match status" value="1"/>
</dbReference>
<dbReference type="InterPro" id="IPR036291">
    <property type="entry name" value="NAD(P)-bd_dom_sf"/>
</dbReference>
<keyword evidence="7 13" id="KW-0479">Metal-binding</keyword>
<keyword evidence="8 13" id="KW-0460">Magnesium</keyword>
<feature type="binding site" evidence="13">
    <location>
        <position position="250"/>
    </location>
    <ligand>
        <name>substrate</name>
    </ligand>
</feature>
<comment type="caution">
    <text evidence="16">The sequence shown here is derived from an EMBL/GenBank/DDBJ whole genome shotgun (WGS) entry which is preliminary data.</text>
</comment>
<keyword evidence="17" id="KW-1185">Reference proteome</keyword>
<dbReference type="InterPro" id="IPR013023">
    <property type="entry name" value="KARI"/>
</dbReference>
<evidence type="ECO:0000256" key="10">
    <source>
        <dbReference type="ARBA" id="ARBA00023304"/>
    </source>
</evidence>
<evidence type="ECO:0000256" key="13">
    <source>
        <dbReference type="PROSITE-ProRule" id="PRU01198"/>
    </source>
</evidence>
<dbReference type="EC" id="1.1.1.86" evidence="12"/>
<dbReference type="InterPro" id="IPR014359">
    <property type="entry name" value="KARI_prok"/>
</dbReference>
<dbReference type="InterPro" id="IPR013116">
    <property type="entry name" value="KARI_N"/>
</dbReference>
<keyword evidence="10 13" id="KW-0100">Branched-chain amino acid biosynthesis</keyword>
<evidence type="ECO:0000256" key="6">
    <source>
        <dbReference type="ARBA" id="ARBA00022605"/>
    </source>
</evidence>
<organism evidence="16 17">
    <name type="scientific">Sphingomonas limnosediminicola</name>
    <dbReference type="NCBI Taxonomy" id="940133"/>
    <lineage>
        <taxon>Bacteria</taxon>
        <taxon>Pseudomonadati</taxon>
        <taxon>Pseudomonadota</taxon>
        <taxon>Alphaproteobacteria</taxon>
        <taxon>Sphingomonadales</taxon>
        <taxon>Sphingomonadaceae</taxon>
        <taxon>Sphingomonas</taxon>
    </lineage>
</organism>
<evidence type="ECO:0000256" key="1">
    <source>
        <dbReference type="ARBA" id="ARBA00001946"/>
    </source>
</evidence>
<evidence type="ECO:0000313" key="17">
    <source>
        <dbReference type="Proteomes" id="UP001500827"/>
    </source>
</evidence>
<dbReference type="Pfam" id="PF01450">
    <property type="entry name" value="KARI_C"/>
    <property type="match status" value="1"/>
</dbReference>
<dbReference type="EMBL" id="BAABBM010000001">
    <property type="protein sequence ID" value="GAA3885865.1"/>
    <property type="molecule type" value="Genomic_DNA"/>
</dbReference>
<feature type="binding site" evidence="13">
    <location>
        <position position="193"/>
    </location>
    <ligand>
        <name>Mg(2+)</name>
        <dbReference type="ChEBI" id="CHEBI:18420"/>
        <label>1</label>
    </ligand>
</feature>
<dbReference type="InterPro" id="IPR000506">
    <property type="entry name" value="KARI_C"/>
</dbReference>
<gene>
    <name evidence="16" type="primary">ilvC</name>
    <name evidence="16" type="ORF">GCM10022276_01160</name>
</gene>
<evidence type="ECO:0000259" key="15">
    <source>
        <dbReference type="PROSITE" id="PS51851"/>
    </source>
</evidence>
<evidence type="ECO:0000256" key="5">
    <source>
        <dbReference type="ARBA" id="ARBA00010318"/>
    </source>
</evidence>
<dbReference type="Gene3D" id="3.40.50.720">
    <property type="entry name" value="NAD(P)-binding Rossmann-like Domain"/>
    <property type="match status" value="1"/>
</dbReference>
<dbReference type="SUPFAM" id="SSF51735">
    <property type="entry name" value="NAD(P)-binding Rossmann-fold domains"/>
    <property type="match status" value="1"/>
</dbReference>
<proteinExistence type="inferred from homology"/>
<feature type="binding site" evidence="13">
    <location>
        <position position="229"/>
    </location>
    <ligand>
        <name>Mg(2+)</name>
        <dbReference type="ChEBI" id="CHEBI:18420"/>
        <label>2</label>
    </ligand>
</feature>
<evidence type="ECO:0000256" key="8">
    <source>
        <dbReference type="ARBA" id="ARBA00022842"/>
    </source>
</evidence>
<dbReference type="InterPro" id="IPR008927">
    <property type="entry name" value="6-PGluconate_DH-like_C_sf"/>
</dbReference>
<dbReference type="Proteomes" id="UP001500827">
    <property type="component" value="Unassembled WGS sequence"/>
</dbReference>
<evidence type="ECO:0000259" key="14">
    <source>
        <dbReference type="PROSITE" id="PS51850"/>
    </source>
</evidence>